<organism evidence="2 3">
    <name type="scientific">Phaseolus coccineus</name>
    <name type="common">Scarlet runner bean</name>
    <name type="synonym">Phaseolus multiflorus</name>
    <dbReference type="NCBI Taxonomy" id="3886"/>
    <lineage>
        <taxon>Eukaryota</taxon>
        <taxon>Viridiplantae</taxon>
        <taxon>Streptophyta</taxon>
        <taxon>Embryophyta</taxon>
        <taxon>Tracheophyta</taxon>
        <taxon>Spermatophyta</taxon>
        <taxon>Magnoliopsida</taxon>
        <taxon>eudicotyledons</taxon>
        <taxon>Gunneridae</taxon>
        <taxon>Pentapetalae</taxon>
        <taxon>rosids</taxon>
        <taxon>fabids</taxon>
        <taxon>Fabales</taxon>
        <taxon>Fabaceae</taxon>
        <taxon>Papilionoideae</taxon>
        <taxon>50 kb inversion clade</taxon>
        <taxon>NPAAA clade</taxon>
        <taxon>indigoferoid/millettioid clade</taxon>
        <taxon>Phaseoleae</taxon>
        <taxon>Phaseolus</taxon>
    </lineage>
</organism>
<protein>
    <submittedName>
        <fullName evidence="2">Uncharacterized protein</fullName>
    </submittedName>
</protein>
<gene>
    <name evidence="2" type="ORF">VNO80_10150</name>
</gene>
<name>A0AAN9NCW2_PHACN</name>
<accession>A0AAN9NCW2</accession>
<feature type="region of interest" description="Disordered" evidence="1">
    <location>
        <begin position="1"/>
        <end position="25"/>
    </location>
</feature>
<dbReference type="AlphaFoldDB" id="A0AAN9NCW2"/>
<reference evidence="2 3" key="1">
    <citation type="submission" date="2024-01" db="EMBL/GenBank/DDBJ databases">
        <title>The genomes of 5 underutilized Papilionoideae crops provide insights into root nodulation and disease resistanc.</title>
        <authorList>
            <person name="Jiang F."/>
        </authorList>
    </citation>
    <scope>NUCLEOTIDE SEQUENCE [LARGE SCALE GENOMIC DNA]</scope>
    <source>
        <strain evidence="2">JINMINGXINNONG_FW02</strain>
        <tissue evidence="2">Leaves</tissue>
    </source>
</reference>
<comment type="caution">
    <text evidence="2">The sequence shown here is derived from an EMBL/GenBank/DDBJ whole genome shotgun (WGS) entry which is preliminary data.</text>
</comment>
<dbReference type="Proteomes" id="UP001374584">
    <property type="component" value="Unassembled WGS sequence"/>
</dbReference>
<keyword evidence="3" id="KW-1185">Reference proteome</keyword>
<evidence type="ECO:0000313" key="3">
    <source>
        <dbReference type="Proteomes" id="UP001374584"/>
    </source>
</evidence>
<dbReference type="EMBL" id="JAYMYR010000004">
    <property type="protein sequence ID" value="KAK7368128.1"/>
    <property type="molecule type" value="Genomic_DNA"/>
</dbReference>
<sequence length="101" mass="10960">MHVLSAPRATEAQSSKRGKGGRGAHGVGMMFGAELRGWHRVVQALFVCGPCRGGPRPTCQPTSWCSQTRCYGLKKGYFLISETAENVVWLVKGNTTVFMDG</sequence>
<evidence type="ECO:0000256" key="1">
    <source>
        <dbReference type="SAM" id="MobiDB-lite"/>
    </source>
</evidence>
<evidence type="ECO:0000313" key="2">
    <source>
        <dbReference type="EMBL" id="KAK7368128.1"/>
    </source>
</evidence>
<proteinExistence type="predicted"/>